<feature type="region of interest" description="Disordered" evidence="1">
    <location>
        <begin position="83"/>
        <end position="163"/>
    </location>
</feature>
<reference evidence="3" key="1">
    <citation type="journal article" date="2019" name="Nat. Commun.">
        <title>Expansion of phycobilisome linker gene families in mesophilic red algae.</title>
        <authorList>
            <person name="Lee J."/>
            <person name="Kim D."/>
            <person name="Bhattacharya D."/>
            <person name="Yoon H.S."/>
        </authorList>
    </citation>
    <scope>NUCLEOTIDE SEQUENCE [LARGE SCALE GENOMIC DNA]</scope>
    <source>
        <strain evidence="3">CCMP 1328</strain>
    </source>
</reference>
<gene>
    <name evidence="2" type="ORF">FVE85_5900</name>
</gene>
<evidence type="ECO:0000313" key="2">
    <source>
        <dbReference type="EMBL" id="KAA8498315.1"/>
    </source>
</evidence>
<evidence type="ECO:0000256" key="1">
    <source>
        <dbReference type="SAM" id="MobiDB-lite"/>
    </source>
</evidence>
<dbReference type="Proteomes" id="UP000324585">
    <property type="component" value="Unassembled WGS sequence"/>
</dbReference>
<organism evidence="2 3">
    <name type="scientific">Porphyridium purpureum</name>
    <name type="common">Red alga</name>
    <name type="synonym">Porphyridium cruentum</name>
    <dbReference type="NCBI Taxonomy" id="35688"/>
    <lineage>
        <taxon>Eukaryota</taxon>
        <taxon>Rhodophyta</taxon>
        <taxon>Bangiophyceae</taxon>
        <taxon>Porphyridiales</taxon>
        <taxon>Porphyridiaceae</taxon>
        <taxon>Porphyridium</taxon>
    </lineage>
</organism>
<proteinExistence type="predicted"/>
<feature type="compositionally biased region" description="Polar residues" evidence="1">
    <location>
        <begin position="101"/>
        <end position="113"/>
    </location>
</feature>
<accession>A0A5J4Z4R3</accession>
<sequence length="488" mass="52046">MSLWCPEKIYARDPCETALKGKDIAGRVATLDGAVALSRDRIMEVAATERLARLEDNGRVESAGSNAQDAGDGTRAPLFVLAQRPPGLGAPPNAHGAKPVTKTSRPSARNPASTGRERPSMLSAVGGIQKRGDGGRPSSTTLSKSLSTNADEDGDTGKKKAVGRKSKWEWLFQQDDSMLDEFHRNFKRQILVRQEKDREAKRARRMNGYRQDRSKSSNSQFPTSSALFNHASESQTPKVEAVSVGSAPTTTVGISALASATTAVANELGKTVAGLEGPRSGNALMQTQAIIQRLVNNQARPEDAAAASSAPAPLGGKHARIANLVAKLLMDLHDLQQGPRVSHPNISNNNMRAGSNPGITAPASVLQTSLIEENSGDSLSTASDTHALVVLSLPGTELRVGDFGNNVIELKKAMSELGLYTNANNHPQFGKDLQESIFKLKREYGLLRAHDASYNLEVLTVLKALAVHKKIKFRVTGGEFAPGASNAI</sequence>
<dbReference type="AlphaFoldDB" id="A0A5J4Z4R3"/>
<feature type="region of interest" description="Disordered" evidence="1">
    <location>
        <begin position="196"/>
        <end position="224"/>
    </location>
</feature>
<dbReference type="EMBL" id="VRMN01000001">
    <property type="protein sequence ID" value="KAA8498315.1"/>
    <property type="molecule type" value="Genomic_DNA"/>
</dbReference>
<evidence type="ECO:0000313" key="3">
    <source>
        <dbReference type="Proteomes" id="UP000324585"/>
    </source>
</evidence>
<keyword evidence="3" id="KW-1185">Reference proteome</keyword>
<protein>
    <submittedName>
        <fullName evidence="2">Uncharacterized protein</fullName>
    </submittedName>
</protein>
<name>A0A5J4Z4R3_PORPP</name>
<feature type="compositionally biased region" description="Low complexity" evidence="1">
    <location>
        <begin position="138"/>
        <end position="148"/>
    </location>
</feature>
<comment type="caution">
    <text evidence="2">The sequence shown here is derived from an EMBL/GenBank/DDBJ whole genome shotgun (WGS) entry which is preliminary data.</text>
</comment>